<evidence type="ECO:0000256" key="1">
    <source>
        <dbReference type="SAM" id="MobiDB-lite"/>
    </source>
</evidence>
<dbReference type="PATRIC" id="fig|1349767.4.peg.4530"/>
<reference evidence="3 4" key="1">
    <citation type="journal article" date="2015" name="Genome Announc.">
        <title>Genome Sequence of Mushroom Soft-Rot Pathogen Janthinobacterium agaricidamnosum.</title>
        <authorList>
            <person name="Graupner K."/>
            <person name="Lackner G."/>
            <person name="Hertweck C."/>
        </authorList>
    </citation>
    <scope>NUCLEOTIDE SEQUENCE [LARGE SCALE GENOMIC DNA]</scope>
    <source>
        <strain evidence="4">NBRC 102515 / DSM 9628</strain>
    </source>
</reference>
<dbReference type="EMBL" id="HG322949">
    <property type="protein sequence ID" value="CDG83438.1"/>
    <property type="molecule type" value="Genomic_DNA"/>
</dbReference>
<evidence type="ECO:0000313" key="4">
    <source>
        <dbReference type="Proteomes" id="UP000027604"/>
    </source>
</evidence>
<dbReference type="GO" id="GO:0035438">
    <property type="term" value="F:cyclic-di-GMP binding"/>
    <property type="evidence" value="ECO:0007669"/>
    <property type="project" value="InterPro"/>
</dbReference>
<evidence type="ECO:0000259" key="2">
    <source>
        <dbReference type="Pfam" id="PF07238"/>
    </source>
</evidence>
<dbReference type="Gene3D" id="2.40.10.220">
    <property type="entry name" value="predicted glycosyltransferase like domains"/>
    <property type="match status" value="1"/>
</dbReference>
<proteinExistence type="predicted"/>
<dbReference type="Pfam" id="PF07238">
    <property type="entry name" value="PilZ"/>
    <property type="match status" value="1"/>
</dbReference>
<accession>W0V7Y6</accession>
<dbReference type="InterPro" id="IPR009875">
    <property type="entry name" value="PilZ_domain"/>
</dbReference>
<feature type="domain" description="PilZ" evidence="2">
    <location>
        <begin position="133"/>
        <end position="245"/>
    </location>
</feature>
<gene>
    <name evidence="3" type="ORF">GJA_2807</name>
</gene>
<feature type="region of interest" description="Disordered" evidence="1">
    <location>
        <begin position="1"/>
        <end position="36"/>
    </location>
</feature>
<dbReference type="KEGG" id="jag:GJA_2807"/>
<name>W0V7Y6_9BURK</name>
<organism evidence="3 4">
    <name type="scientific">Janthinobacterium agaricidamnosum NBRC 102515 = DSM 9628</name>
    <dbReference type="NCBI Taxonomy" id="1349767"/>
    <lineage>
        <taxon>Bacteria</taxon>
        <taxon>Pseudomonadati</taxon>
        <taxon>Pseudomonadota</taxon>
        <taxon>Betaproteobacteria</taxon>
        <taxon>Burkholderiales</taxon>
        <taxon>Oxalobacteraceae</taxon>
        <taxon>Janthinobacterium</taxon>
    </lineage>
</organism>
<dbReference type="OrthoDB" id="5572581at2"/>
<keyword evidence="4" id="KW-1185">Reference proteome</keyword>
<dbReference type="RefSeq" id="WP_081905389.1">
    <property type="nucleotide sequence ID" value="NZ_BCTH01000035.1"/>
</dbReference>
<protein>
    <submittedName>
        <fullName evidence="3">PilZ domain protein</fullName>
    </submittedName>
</protein>
<dbReference type="AlphaFoldDB" id="W0V7Y6"/>
<dbReference type="Proteomes" id="UP000027604">
    <property type="component" value="Chromosome I"/>
</dbReference>
<sequence length="254" mass="28284">MNDPIPNPLRKGAPSLADQVEPIEPGAKPHHMSDPWDIGETLSRLADSGDAVTIYPEYGAQPVMARILSVDDELPRFVLELNEGTFLPPGLATFVSWVHSAKLQFSLDSGWESLPDRPTLLGADFPVHCLVLERRESARLETPLGVYYMAAFVLEGRPYELQLYDFSVGGIGMRAHPRDTAGLYVGRKLSRVRLELGPEKVMIADLEIRLSRSFRSFLLGEQVQIGCRFLNLSEAAQQDLQQLLDQMGSGRKVR</sequence>
<dbReference type="STRING" id="1349767.GJA_2807"/>
<evidence type="ECO:0000313" key="3">
    <source>
        <dbReference type="EMBL" id="CDG83438.1"/>
    </source>
</evidence>
<dbReference type="HOGENOM" id="CLU_1093163_0_0_4"/>
<dbReference type="eggNOG" id="COG5581">
    <property type="taxonomic scope" value="Bacteria"/>
</dbReference>